<dbReference type="Proteomes" id="UP000507470">
    <property type="component" value="Unassembled WGS sequence"/>
</dbReference>
<organism evidence="2 3">
    <name type="scientific">Mytilus coruscus</name>
    <name type="common">Sea mussel</name>
    <dbReference type="NCBI Taxonomy" id="42192"/>
    <lineage>
        <taxon>Eukaryota</taxon>
        <taxon>Metazoa</taxon>
        <taxon>Spiralia</taxon>
        <taxon>Lophotrochozoa</taxon>
        <taxon>Mollusca</taxon>
        <taxon>Bivalvia</taxon>
        <taxon>Autobranchia</taxon>
        <taxon>Pteriomorphia</taxon>
        <taxon>Mytilida</taxon>
        <taxon>Mytiloidea</taxon>
        <taxon>Mytilidae</taxon>
        <taxon>Mytilinae</taxon>
        <taxon>Mytilus</taxon>
    </lineage>
</organism>
<dbReference type="OrthoDB" id="6079689at2759"/>
<accession>A0A6J8CFB3</accession>
<dbReference type="Gene3D" id="3.20.20.140">
    <property type="entry name" value="Metal-dependent hydrolases"/>
    <property type="match status" value="1"/>
</dbReference>
<dbReference type="PANTHER" id="PTHR46124:SF2">
    <property type="entry name" value="D-AMINOACYL-TRNA DEACYLASE"/>
    <property type="match status" value="1"/>
</dbReference>
<dbReference type="EC" id="3.1.21.-" evidence="2"/>
<dbReference type="Pfam" id="PF01026">
    <property type="entry name" value="TatD_DNase"/>
    <property type="match status" value="1"/>
</dbReference>
<comment type="similarity">
    <text evidence="1">Belongs to the metallo-dependent hydrolases superfamily. TatD-type hydrolase family.</text>
</comment>
<evidence type="ECO:0000256" key="1">
    <source>
        <dbReference type="ARBA" id="ARBA00009275"/>
    </source>
</evidence>
<gene>
    <name evidence="2" type="ORF">MCOR_28741</name>
</gene>
<dbReference type="PANTHER" id="PTHR46124">
    <property type="entry name" value="D-AMINOACYL-TRNA DEACYLASE"/>
    <property type="match status" value="1"/>
</dbReference>
<keyword evidence="3" id="KW-1185">Reference proteome</keyword>
<dbReference type="GO" id="GO:0016788">
    <property type="term" value="F:hydrolase activity, acting on ester bonds"/>
    <property type="evidence" value="ECO:0007669"/>
    <property type="project" value="InterPro"/>
</dbReference>
<name>A0A6J8CFB3_MYTCO</name>
<sequence length="269" mass="30877">MENGQQCTVNIVNETCDDISSKATELSDMKVIDEVGYEDTTEETSDNRDRELNANHPICIFNWEVIAVFLSRVGAVKQQRFFPQKQRMRYESANITDPASLFEEQLMFVDSHFHLEQILRNGNNWASDVGFARGVYVAFGIPPHLAAKIIFKRQMIQQDSLKDNNSCVAIVGLDYTTTCICRACRNPSRCKEEASRHQEEAFIHMLLLARRRSFPVIIHCRDFVDGSAAKRTYEIIFHHDLADIKSYRHCFEGTTEELTACQQLPSIIF</sequence>
<evidence type="ECO:0000313" key="3">
    <source>
        <dbReference type="Proteomes" id="UP000507470"/>
    </source>
</evidence>
<keyword evidence="2" id="KW-0378">Hydrolase</keyword>
<dbReference type="GO" id="GO:0005829">
    <property type="term" value="C:cytosol"/>
    <property type="evidence" value="ECO:0007669"/>
    <property type="project" value="TreeGrafter"/>
</dbReference>
<dbReference type="AlphaFoldDB" id="A0A6J8CFB3"/>
<dbReference type="SUPFAM" id="SSF51556">
    <property type="entry name" value="Metallo-dependent hydrolases"/>
    <property type="match status" value="1"/>
</dbReference>
<proteinExistence type="inferred from homology"/>
<dbReference type="InterPro" id="IPR032466">
    <property type="entry name" value="Metal_Hydrolase"/>
</dbReference>
<reference evidence="2 3" key="1">
    <citation type="submission" date="2020-06" db="EMBL/GenBank/DDBJ databases">
        <authorList>
            <person name="Li R."/>
            <person name="Bekaert M."/>
        </authorList>
    </citation>
    <scope>NUCLEOTIDE SEQUENCE [LARGE SCALE GENOMIC DNA]</scope>
    <source>
        <strain evidence="3">wild</strain>
    </source>
</reference>
<protein>
    <submittedName>
        <fullName evidence="2">TatD</fullName>
        <ecNumber evidence="2">3.1.21.-</ecNumber>
    </submittedName>
</protein>
<dbReference type="InterPro" id="IPR001130">
    <property type="entry name" value="TatD-like"/>
</dbReference>
<dbReference type="EMBL" id="CACVKT020005242">
    <property type="protein sequence ID" value="CAC5393929.1"/>
    <property type="molecule type" value="Genomic_DNA"/>
</dbReference>
<evidence type="ECO:0000313" key="2">
    <source>
        <dbReference type="EMBL" id="CAC5393929.1"/>
    </source>
</evidence>